<protein>
    <submittedName>
        <fullName evidence="4">Uncharacterized protein</fullName>
    </submittedName>
</protein>
<feature type="chain" id="PRO_5009315594" evidence="2">
    <location>
        <begin position="20"/>
        <end position="103"/>
    </location>
</feature>
<sequence length="103" mass="11775">MYKLILCIFLLSIFIGTYTMKNCTCNKEKGLIHRRYKRAFGCKCFGGSGSKSKEDSDQEIAGPSTSSQKGKEVVEYEMEVVNPKFVRFEKDEIEEENKGKKKS</sequence>
<keyword evidence="2" id="KW-0732">Signal</keyword>
<accession>A0A1I8BA03</accession>
<evidence type="ECO:0000256" key="2">
    <source>
        <dbReference type="SAM" id="SignalP"/>
    </source>
</evidence>
<evidence type="ECO:0000313" key="4">
    <source>
        <dbReference type="WBParaSite" id="MhA1_Contig178.frz3.gene11"/>
    </source>
</evidence>
<dbReference type="AlphaFoldDB" id="A0A1I8BA03"/>
<keyword evidence="3" id="KW-1185">Reference proteome</keyword>
<evidence type="ECO:0000313" key="3">
    <source>
        <dbReference type="Proteomes" id="UP000095281"/>
    </source>
</evidence>
<evidence type="ECO:0000256" key="1">
    <source>
        <dbReference type="SAM" id="MobiDB-lite"/>
    </source>
</evidence>
<organism evidence="3 4">
    <name type="scientific">Meloidogyne hapla</name>
    <name type="common">Root-knot nematode worm</name>
    <dbReference type="NCBI Taxonomy" id="6305"/>
    <lineage>
        <taxon>Eukaryota</taxon>
        <taxon>Metazoa</taxon>
        <taxon>Ecdysozoa</taxon>
        <taxon>Nematoda</taxon>
        <taxon>Chromadorea</taxon>
        <taxon>Rhabditida</taxon>
        <taxon>Tylenchina</taxon>
        <taxon>Tylenchomorpha</taxon>
        <taxon>Tylenchoidea</taxon>
        <taxon>Meloidogynidae</taxon>
        <taxon>Meloidogyninae</taxon>
        <taxon>Meloidogyne</taxon>
    </lineage>
</organism>
<feature type="signal peptide" evidence="2">
    <location>
        <begin position="1"/>
        <end position="19"/>
    </location>
</feature>
<name>A0A1I8BA03_MELHA</name>
<reference evidence="4" key="1">
    <citation type="submission" date="2016-11" db="UniProtKB">
        <authorList>
            <consortium name="WormBaseParasite"/>
        </authorList>
    </citation>
    <scope>IDENTIFICATION</scope>
</reference>
<proteinExistence type="predicted"/>
<dbReference type="Proteomes" id="UP000095281">
    <property type="component" value="Unplaced"/>
</dbReference>
<feature type="region of interest" description="Disordered" evidence="1">
    <location>
        <begin position="45"/>
        <end position="72"/>
    </location>
</feature>
<dbReference type="WBParaSite" id="MhA1_Contig178.frz3.gene11">
    <property type="protein sequence ID" value="MhA1_Contig178.frz3.gene11"/>
    <property type="gene ID" value="MhA1_Contig178.frz3.gene11"/>
</dbReference>